<feature type="transmembrane region" description="Helical" evidence="6">
    <location>
        <begin position="187"/>
        <end position="210"/>
    </location>
</feature>
<feature type="transmembrane region" description="Helical" evidence="6">
    <location>
        <begin position="363"/>
        <end position="386"/>
    </location>
</feature>
<feature type="transmembrane region" description="Helical" evidence="6">
    <location>
        <begin position="272"/>
        <end position="293"/>
    </location>
</feature>
<keyword evidence="4 6" id="KW-1133">Transmembrane helix</keyword>
<dbReference type="Proteomes" id="UP000595046">
    <property type="component" value="Chromosome"/>
</dbReference>
<evidence type="ECO:0000256" key="4">
    <source>
        <dbReference type="ARBA" id="ARBA00022989"/>
    </source>
</evidence>
<evidence type="ECO:0000256" key="6">
    <source>
        <dbReference type="SAM" id="Phobius"/>
    </source>
</evidence>
<feature type="transmembrane region" description="Helical" evidence="6">
    <location>
        <begin position="48"/>
        <end position="75"/>
    </location>
</feature>
<dbReference type="KEGG" id="sbat:G4Z16_13710"/>
<feature type="domain" description="ABC3 transporter permease C-terminal" evidence="7">
    <location>
        <begin position="52"/>
        <end position="169"/>
    </location>
</feature>
<dbReference type="EMBL" id="CP048882">
    <property type="protein sequence ID" value="QPP07266.1"/>
    <property type="molecule type" value="Genomic_DNA"/>
</dbReference>
<feature type="transmembrane region" description="Helical" evidence="6">
    <location>
        <begin position="96"/>
        <end position="124"/>
    </location>
</feature>
<feature type="transmembrane region" description="Helical" evidence="6">
    <location>
        <begin position="398"/>
        <end position="419"/>
    </location>
</feature>
<dbReference type="InterPro" id="IPR003838">
    <property type="entry name" value="ABC3_permease_C"/>
</dbReference>
<name>A0A7T1T6G2_9ACTN</name>
<dbReference type="Pfam" id="PF02687">
    <property type="entry name" value="FtsX"/>
    <property type="match status" value="2"/>
</dbReference>
<feature type="transmembrane region" description="Helical" evidence="6">
    <location>
        <begin position="313"/>
        <end position="334"/>
    </location>
</feature>
<gene>
    <name evidence="8" type="ORF">G4Z16_13710</name>
</gene>
<dbReference type="InterPro" id="IPR038766">
    <property type="entry name" value="Membrane_comp_ABC_pdt"/>
</dbReference>
<keyword evidence="3 6" id="KW-0812">Transmembrane</keyword>
<feature type="domain" description="ABC3 transporter permease C-terminal" evidence="7">
    <location>
        <begin position="323"/>
        <end position="428"/>
    </location>
</feature>
<evidence type="ECO:0000313" key="8">
    <source>
        <dbReference type="EMBL" id="QPP07266.1"/>
    </source>
</evidence>
<evidence type="ECO:0000259" key="7">
    <source>
        <dbReference type="Pfam" id="PF02687"/>
    </source>
</evidence>
<feature type="transmembrane region" description="Helical" evidence="6">
    <location>
        <begin position="144"/>
        <end position="166"/>
    </location>
</feature>
<dbReference type="RefSeq" id="WP_197351057.1">
    <property type="nucleotide sequence ID" value="NZ_CP048882.1"/>
</dbReference>
<keyword evidence="2" id="KW-1003">Cell membrane</keyword>
<comment type="subcellular location">
    <subcellularLocation>
        <location evidence="1">Cell membrane</location>
        <topology evidence="1">Multi-pass membrane protein</topology>
    </subcellularLocation>
</comment>
<dbReference type="GO" id="GO:0005886">
    <property type="term" value="C:plasma membrane"/>
    <property type="evidence" value="ECO:0007669"/>
    <property type="project" value="UniProtKB-SubCell"/>
</dbReference>
<reference evidence="9" key="1">
    <citation type="submission" date="2020-02" db="EMBL/GenBank/DDBJ databases">
        <title>Streptomyces sp. ASO4wet.</title>
        <authorList>
            <person name="Risdian C."/>
            <person name="Landwehr W."/>
            <person name="Schupp P."/>
            <person name="Wink J."/>
        </authorList>
    </citation>
    <scope>NUCLEOTIDE SEQUENCE [LARGE SCALE GENOMIC DNA]</scope>
    <source>
        <strain evidence="9">ASO4wet</strain>
    </source>
</reference>
<evidence type="ECO:0000256" key="2">
    <source>
        <dbReference type="ARBA" id="ARBA00022475"/>
    </source>
</evidence>
<sequence>MTAGIARASLRSRPAAFAGTFVALLFASTVVSTSVMLLNSATNDDLEAIAIVMLMISIYLAIFVVASTMSTAVVQQQREFAMLRAVGARPWQIRRAVALQAVTAALPAAVLGFGLGGALGWWGFRGMIDSGVVSPSSTFSFTWAALPAALGVAVLTSAVAGIIASVRMAALRPARAVAESASPRCELGLVRTAFGVLAVAGGIAALRMTAEQTPDQATQSAMLVMILFCAGIGLLGPRIIGPAAALASVLLRPFGPAAQAAMLNVRSQTRRYSAAVVPVVLGVAFATMKIAVHTTTEHVRGVAQDPSWAWLDYAGTGLYAGFAAIAASNLLAVISHERRRELALLRVVSATPGDLRRMAAWEAVLLGLTSLILGGVVATLTIIPILRNTLHTSVPYLPVTAVVGIVGATLALTLVSIGLPVQMALRKRPTETIKMA</sequence>
<organism evidence="8 9">
    <name type="scientific">Streptomyces bathyalis</name>
    <dbReference type="NCBI Taxonomy" id="2710756"/>
    <lineage>
        <taxon>Bacteria</taxon>
        <taxon>Bacillati</taxon>
        <taxon>Actinomycetota</taxon>
        <taxon>Actinomycetes</taxon>
        <taxon>Kitasatosporales</taxon>
        <taxon>Streptomycetaceae</taxon>
        <taxon>Streptomyces</taxon>
    </lineage>
</organism>
<evidence type="ECO:0000256" key="5">
    <source>
        <dbReference type="ARBA" id="ARBA00023136"/>
    </source>
</evidence>
<keyword evidence="5 6" id="KW-0472">Membrane</keyword>
<dbReference type="PANTHER" id="PTHR30287:SF1">
    <property type="entry name" value="INNER MEMBRANE PROTEIN"/>
    <property type="match status" value="1"/>
</dbReference>
<feature type="transmembrane region" description="Helical" evidence="6">
    <location>
        <begin position="222"/>
        <end position="251"/>
    </location>
</feature>
<evidence type="ECO:0000313" key="9">
    <source>
        <dbReference type="Proteomes" id="UP000595046"/>
    </source>
</evidence>
<evidence type="ECO:0000256" key="1">
    <source>
        <dbReference type="ARBA" id="ARBA00004651"/>
    </source>
</evidence>
<dbReference type="PANTHER" id="PTHR30287">
    <property type="entry name" value="MEMBRANE COMPONENT OF PREDICTED ABC SUPERFAMILY METABOLITE UPTAKE TRANSPORTER"/>
    <property type="match status" value="1"/>
</dbReference>
<accession>A0A7T1T6G2</accession>
<keyword evidence="9" id="KW-1185">Reference proteome</keyword>
<protein>
    <submittedName>
        <fullName evidence="8">ABC transporter permease</fullName>
    </submittedName>
</protein>
<evidence type="ECO:0000256" key="3">
    <source>
        <dbReference type="ARBA" id="ARBA00022692"/>
    </source>
</evidence>
<proteinExistence type="predicted"/>
<dbReference type="AlphaFoldDB" id="A0A7T1T6G2"/>